<sequence length="76" mass="8608">MDKQDKKIVPIVIGDVTGNTVQFIEVHSGKEHTVTMSSLTDDMLEPGDVMPYNLETHEFLNVTDENFLDDLGRQEE</sequence>
<dbReference type="RefSeq" id="WP_152260832.1">
    <property type="nucleotide sequence ID" value="NZ_CP045143.1"/>
</dbReference>
<dbReference type="KEGG" id="lhb:D1010_09540"/>
<name>A0A5P8M553_9LACO</name>
<organism evidence="1 2">
    <name type="scientific">Schleiferilactobacillus harbinensis</name>
    <dbReference type="NCBI Taxonomy" id="304207"/>
    <lineage>
        <taxon>Bacteria</taxon>
        <taxon>Bacillati</taxon>
        <taxon>Bacillota</taxon>
        <taxon>Bacilli</taxon>
        <taxon>Lactobacillales</taxon>
        <taxon>Lactobacillaceae</taxon>
        <taxon>Schleiferilactobacillus</taxon>
    </lineage>
</organism>
<dbReference type="EMBL" id="CP045143">
    <property type="protein sequence ID" value="QFR23630.1"/>
    <property type="molecule type" value="Genomic_DNA"/>
</dbReference>
<dbReference type="AlphaFoldDB" id="A0A5P8M553"/>
<proteinExistence type="predicted"/>
<reference evidence="1 2" key="1">
    <citation type="submission" date="2019-10" db="EMBL/GenBank/DDBJ databases">
        <title>The completed genome of Lactobacillus harbinensis M1.</title>
        <authorList>
            <person name="Zheng Y."/>
        </authorList>
    </citation>
    <scope>NUCLEOTIDE SEQUENCE [LARGE SCALE GENOMIC DNA]</scope>
    <source>
        <strain evidence="1 2">M1</strain>
    </source>
</reference>
<evidence type="ECO:0000313" key="2">
    <source>
        <dbReference type="Proteomes" id="UP000326779"/>
    </source>
</evidence>
<gene>
    <name evidence="1" type="ORF">D1010_09540</name>
</gene>
<dbReference type="Proteomes" id="UP000326779">
    <property type="component" value="Chromosome"/>
</dbReference>
<evidence type="ECO:0000313" key="1">
    <source>
        <dbReference type="EMBL" id="QFR23630.1"/>
    </source>
</evidence>
<accession>A0A5P8M553</accession>
<protein>
    <submittedName>
        <fullName evidence="1">Uncharacterized protein</fullName>
    </submittedName>
</protein>